<dbReference type="AlphaFoldDB" id="A0A2T0ZC50"/>
<evidence type="ECO:0000313" key="1">
    <source>
        <dbReference type="EMBL" id="PRZ33881.1"/>
    </source>
</evidence>
<evidence type="ECO:0000313" key="2">
    <source>
        <dbReference type="Proteomes" id="UP000237752"/>
    </source>
</evidence>
<protein>
    <submittedName>
        <fullName evidence="1">Acyl-CoA carboxylase epsilon subunit-like protein</fullName>
    </submittedName>
</protein>
<gene>
    <name evidence="1" type="ORF">CLV47_12414</name>
</gene>
<dbReference type="OrthoDB" id="4300992at2"/>
<name>A0A2T0ZC50_9ACTN</name>
<dbReference type="GO" id="GO:0003989">
    <property type="term" value="F:acetyl-CoA carboxylase activity"/>
    <property type="evidence" value="ECO:0007669"/>
    <property type="project" value="InterPro"/>
</dbReference>
<dbReference type="EMBL" id="PVUE01000024">
    <property type="protein sequence ID" value="PRZ33881.1"/>
    <property type="molecule type" value="Genomic_DNA"/>
</dbReference>
<organism evidence="1 2">
    <name type="scientific">Antricoccus suffuscus</name>
    <dbReference type="NCBI Taxonomy" id="1629062"/>
    <lineage>
        <taxon>Bacteria</taxon>
        <taxon>Bacillati</taxon>
        <taxon>Actinomycetota</taxon>
        <taxon>Actinomycetes</taxon>
        <taxon>Geodermatophilales</taxon>
        <taxon>Antricoccaceae</taxon>
        <taxon>Antricoccus</taxon>
    </lineage>
</organism>
<accession>A0A2T0ZC50</accession>
<keyword evidence="2" id="KW-1185">Reference proteome</keyword>
<reference evidence="1 2" key="1">
    <citation type="submission" date="2018-03" db="EMBL/GenBank/DDBJ databases">
        <title>Genomic Encyclopedia of Archaeal and Bacterial Type Strains, Phase II (KMG-II): from individual species to whole genera.</title>
        <authorList>
            <person name="Goeker M."/>
        </authorList>
    </citation>
    <scope>NUCLEOTIDE SEQUENCE [LARGE SCALE GENOMIC DNA]</scope>
    <source>
        <strain evidence="1 2">DSM 100065</strain>
    </source>
</reference>
<proteinExistence type="predicted"/>
<dbReference type="Proteomes" id="UP000237752">
    <property type="component" value="Unassembled WGS sequence"/>
</dbReference>
<dbReference type="RefSeq" id="WP_106350853.1">
    <property type="nucleotide sequence ID" value="NZ_PVUE01000024.1"/>
</dbReference>
<dbReference type="Pfam" id="PF13822">
    <property type="entry name" value="ACC_epsilon"/>
    <property type="match status" value="1"/>
</dbReference>
<comment type="caution">
    <text evidence="1">The sequence shown here is derived from an EMBL/GenBank/DDBJ whole genome shotgun (WGS) entry which is preliminary data.</text>
</comment>
<dbReference type="InterPro" id="IPR032716">
    <property type="entry name" value="ACC_epsilon"/>
</dbReference>
<dbReference type="GO" id="GO:0004658">
    <property type="term" value="F:propionyl-CoA carboxylase activity"/>
    <property type="evidence" value="ECO:0007669"/>
    <property type="project" value="InterPro"/>
</dbReference>
<sequence>MTEEVTPHDDASPAPGPAFRIVSGEPTDEELAALTVVLLAAASGDEPAAPKRVAGSWADPAHLARVPVRHGIGGWRAGALP</sequence>